<dbReference type="Proteomes" id="UP001200642">
    <property type="component" value="Unassembled WGS sequence"/>
</dbReference>
<name>A0AAE3EVT4_9FLAO</name>
<reference evidence="1" key="1">
    <citation type="submission" date="2023-02" db="EMBL/GenBank/DDBJ databases">
        <title>Genome of Flavobacteriaceae gen. nov. sp. strain F89.</title>
        <authorList>
            <person name="Wang Y."/>
        </authorList>
    </citation>
    <scope>NUCLEOTIDE SEQUENCE</scope>
    <source>
        <strain evidence="1">F89</strain>
    </source>
</reference>
<organism evidence="1 2">
    <name type="scientific">Cerina litoralis</name>
    <dbReference type="NCBI Taxonomy" id="2874477"/>
    <lineage>
        <taxon>Bacteria</taxon>
        <taxon>Pseudomonadati</taxon>
        <taxon>Bacteroidota</taxon>
        <taxon>Flavobacteriia</taxon>
        <taxon>Flavobacteriales</taxon>
        <taxon>Flavobacteriaceae</taxon>
        <taxon>Cerina</taxon>
    </lineage>
</organism>
<sequence length="158" mass="17819">MKKKYIAIYATSVTVFLLSILCFSCKAQKKGGAEENKVARDSILTLVLCNDYGGSVIQEIQLIKDEKTLQRAFAKINMARKPGLPVPKLDFKKEIAILASRGEAKGSSQIRLKLNSETSERLVFWFKKSQISESSAITTPFCLYKMPFTQKEVIFKEK</sequence>
<dbReference type="RefSeq" id="WP_317902399.1">
    <property type="nucleotide sequence ID" value="NZ_JAIRBC010000014.1"/>
</dbReference>
<keyword evidence="2" id="KW-1185">Reference proteome</keyword>
<dbReference type="EMBL" id="JAIRBC010000014">
    <property type="protein sequence ID" value="MCG2461253.1"/>
    <property type="molecule type" value="Genomic_DNA"/>
</dbReference>
<proteinExistence type="predicted"/>
<accession>A0AAE3EVT4</accession>
<gene>
    <name evidence="1" type="ORF">K8352_10875</name>
</gene>
<comment type="caution">
    <text evidence="1">The sequence shown here is derived from an EMBL/GenBank/DDBJ whole genome shotgun (WGS) entry which is preliminary data.</text>
</comment>
<evidence type="ECO:0000313" key="2">
    <source>
        <dbReference type="Proteomes" id="UP001200642"/>
    </source>
</evidence>
<dbReference type="AlphaFoldDB" id="A0AAE3EVT4"/>
<evidence type="ECO:0000313" key="1">
    <source>
        <dbReference type="EMBL" id="MCG2461253.1"/>
    </source>
</evidence>
<protein>
    <submittedName>
        <fullName evidence="1">Uncharacterized protein</fullName>
    </submittedName>
</protein>